<dbReference type="Pfam" id="PF09810">
    <property type="entry name" value="Exo5"/>
    <property type="match status" value="3"/>
</dbReference>
<feature type="region of interest" description="Disordered" evidence="2">
    <location>
        <begin position="84"/>
        <end position="113"/>
    </location>
</feature>
<dbReference type="PANTHER" id="PTHR14464">
    <property type="entry name" value="EXONUCLEASE V"/>
    <property type="match status" value="1"/>
</dbReference>
<dbReference type="OMA" id="CPDKPLG"/>
<dbReference type="GO" id="GO:0005634">
    <property type="term" value="C:nucleus"/>
    <property type="evidence" value="ECO:0007669"/>
    <property type="project" value="TreeGrafter"/>
</dbReference>
<organism evidence="3 4">
    <name type="scientific">Patiria miniata</name>
    <name type="common">Bat star</name>
    <name type="synonym">Asterina miniata</name>
    <dbReference type="NCBI Taxonomy" id="46514"/>
    <lineage>
        <taxon>Eukaryota</taxon>
        <taxon>Metazoa</taxon>
        <taxon>Echinodermata</taxon>
        <taxon>Eleutherozoa</taxon>
        <taxon>Asterozoa</taxon>
        <taxon>Asteroidea</taxon>
        <taxon>Valvatacea</taxon>
        <taxon>Valvatida</taxon>
        <taxon>Asterinidae</taxon>
        <taxon>Patiria</taxon>
    </lineage>
</organism>
<dbReference type="CTD" id="64789"/>
<dbReference type="InterPro" id="IPR019190">
    <property type="entry name" value="EXOV"/>
</dbReference>
<comment type="similarity">
    <text evidence="1">Belongs to the EXO5 family.</text>
</comment>
<dbReference type="EnsemblMetazoa" id="XM_038200878.1">
    <property type="protein sequence ID" value="XP_038056806.1"/>
    <property type="gene ID" value="LOC119728582"/>
</dbReference>
<dbReference type="Proteomes" id="UP000887568">
    <property type="component" value="Unplaced"/>
</dbReference>
<dbReference type="AlphaFoldDB" id="A0A914A0E9"/>
<dbReference type="RefSeq" id="XP_038056806.1">
    <property type="nucleotide sequence ID" value="XM_038200878.1"/>
</dbReference>
<keyword evidence="4" id="KW-1185">Reference proteome</keyword>
<dbReference type="GO" id="GO:0045145">
    <property type="term" value="F:single-stranded DNA 5'-3' DNA exonuclease activity"/>
    <property type="evidence" value="ECO:0007669"/>
    <property type="project" value="InterPro"/>
</dbReference>
<evidence type="ECO:0000256" key="2">
    <source>
        <dbReference type="SAM" id="MobiDB-lite"/>
    </source>
</evidence>
<feature type="compositionally biased region" description="Polar residues" evidence="2">
    <location>
        <begin position="87"/>
        <end position="100"/>
    </location>
</feature>
<evidence type="ECO:0000256" key="1">
    <source>
        <dbReference type="ARBA" id="ARBA00009797"/>
    </source>
</evidence>
<dbReference type="PANTHER" id="PTHR14464:SF4">
    <property type="entry name" value="EXONUCLEASE V"/>
    <property type="match status" value="1"/>
</dbReference>
<evidence type="ECO:0000313" key="4">
    <source>
        <dbReference type="Proteomes" id="UP000887568"/>
    </source>
</evidence>
<sequence length="443" mass="50374">MDDAHDEFAFGSQDDALLHRALDAFDTFEATEAAVSMDVEDKEDSQESITESQNRALHEAYEAFEQTSVAGGATVNNSNPVFKGLSNEASSTSGLTISSPKTDKSERSSSLPYELNARSKESLRLGNTYLTVSNLVAQLWCEQQMVYNFWKPDLEFIVETTPAMPAKHKAAVKAVVAAASGGNKIHEKRDREVNKYVPVKAKTREDRYSIRLINIIVSLRGLLLCGEPCAREIPIFGMPLGHQFLVVGTIDELRFDSHGRFELVEFKTRGDLSRPIRRQQMQAYKMQMMLYKQMLDDLVRGRVDGREVLRSLRMDPDQVLIDELLPYVRALGDGLRTSITLGELMTIVLQQFEFLSHVEVLTLEFSGRDNSATVAKETVEFDADWLRQRLDHCRAYWTEEREVEGVDIEDTWKCRICAFYDTCQWRQKMNEICAQKNTVGKIK</sequence>
<dbReference type="InterPro" id="IPR011604">
    <property type="entry name" value="PDDEXK-like_dom_sf"/>
</dbReference>
<dbReference type="GO" id="GO:0036297">
    <property type="term" value="P:interstrand cross-link repair"/>
    <property type="evidence" value="ECO:0007669"/>
    <property type="project" value="TreeGrafter"/>
</dbReference>
<name>A0A914A0E9_PATMI</name>
<reference evidence="3" key="1">
    <citation type="submission" date="2022-11" db="UniProtKB">
        <authorList>
            <consortium name="EnsemblMetazoa"/>
        </authorList>
    </citation>
    <scope>IDENTIFICATION</scope>
</reference>
<proteinExistence type="inferred from homology"/>
<dbReference type="Gene3D" id="3.90.320.10">
    <property type="match status" value="1"/>
</dbReference>
<protein>
    <recommendedName>
        <fullName evidence="5">Exonuclease V</fullName>
    </recommendedName>
</protein>
<evidence type="ECO:0000313" key="3">
    <source>
        <dbReference type="EnsemblMetazoa" id="XP_038056806.1"/>
    </source>
</evidence>
<dbReference type="GeneID" id="119728582"/>
<accession>A0A914A0E9</accession>
<dbReference type="OrthoDB" id="354769at2759"/>
<evidence type="ECO:0008006" key="5">
    <source>
        <dbReference type="Google" id="ProtNLM"/>
    </source>
</evidence>